<sequence>MVSDLKFAPSFQSFVDSSFFHELSRLKLDIFKLDSDEKALYTQLDLNQFTSNVLAISLRDDSFQKPDNDEHNIILKGYLLNFNTIELFKNCNKIQFIKEKGQELLQRGLENDLNEIISFYMISFADLKKYKFYYWICMPSFQSDGATYQIISSKVIASDSDISVSFIKQNVIIACVISGVIQKATPDNLKVCEKVVFKDFSHLKDIPSAVTKNILTVWSKLSPRETYTICFLRSDESSFEAEIIINNGNNPSLKVSGWEKNGLGKLAPKSIDLSSLMDPVKIADQAVDLNLKLMKWRIAPEIDLDGIRNTKALLLGSGTLGCYVSRVLLAWGVRHISFVDNSTVSFSNPVRQSLYNFEDCGKPKAQIASEALKRIFPSVESSGYQLEIPMIGHPVTNEKKQRQDYEALEDLIKSHDVIFLLMDARETRWLPSVLGRLHNKIVINAALGFDSYLVMRHGNDDDKLGCYFCNDILAPSDSLTDRTLDQMCTVTRPGVALLAASQAVELLVTYLQPTPNVLGTSPHQIRGFLNEFKTVSQSTPEYEHCCAGNKSVISALQENGWNFVRQALDDYKCVEKLSGLSKVQEEAELALEEDFDFSEDDEFVTG</sequence>
<evidence type="ECO:0000256" key="5">
    <source>
        <dbReference type="ARBA" id="ARBA00023006"/>
    </source>
</evidence>
<reference evidence="9 10" key="2">
    <citation type="submission" date="2019-11" db="EMBL/GenBank/DDBJ databases">
        <authorList>
            <person name="Lu H."/>
        </authorList>
    </citation>
    <scope>NUCLEOTIDE SEQUENCE [LARGE SCALE GENOMIC DNA]</scope>
    <source>
        <strain evidence="9 10">FIM1</strain>
    </source>
</reference>
<feature type="domain" description="THIF-type NAD/FAD binding fold" evidence="7">
    <location>
        <begin position="295"/>
        <end position="538"/>
    </location>
</feature>
<protein>
    <recommendedName>
        <fullName evidence="2 6">Ubiquitin-like modifier-activating enzyme ATG7</fullName>
    </recommendedName>
    <alternativeName>
        <fullName evidence="6">Autophagy-related protein 7</fullName>
    </alternativeName>
</protein>
<dbReference type="InterPro" id="IPR042523">
    <property type="entry name" value="Atg7_N_2"/>
</dbReference>
<feature type="domain" description="Ubiquitin-like modifier-activating enzyme Atg7 N-terminal" evidence="8">
    <location>
        <begin position="5"/>
        <end position="277"/>
    </location>
</feature>
<dbReference type="SUPFAM" id="SSF69572">
    <property type="entry name" value="Activating enzymes of the ubiquitin-like proteins"/>
    <property type="match status" value="1"/>
</dbReference>
<keyword evidence="4 6" id="KW-0653">Protein transport</keyword>
<keyword evidence="5 6" id="KW-0072">Autophagy</keyword>
<dbReference type="Gene3D" id="3.40.50.720">
    <property type="entry name" value="NAD(P)-binding Rossmann-like Domain"/>
    <property type="match status" value="1"/>
</dbReference>
<accession>A0ABX6EX40</accession>
<evidence type="ECO:0000256" key="4">
    <source>
        <dbReference type="ARBA" id="ARBA00022927"/>
    </source>
</evidence>
<evidence type="ECO:0000259" key="8">
    <source>
        <dbReference type="Pfam" id="PF16420"/>
    </source>
</evidence>
<evidence type="ECO:0000313" key="9">
    <source>
        <dbReference type="EMBL" id="QGN16186.1"/>
    </source>
</evidence>
<comment type="subcellular location">
    <subcellularLocation>
        <location evidence="6">Cytoplasm</location>
    </subcellularLocation>
    <subcellularLocation>
        <location evidence="6">Preautophagosomal structure</location>
    </subcellularLocation>
</comment>
<evidence type="ECO:0000313" key="10">
    <source>
        <dbReference type="Proteomes" id="UP000422736"/>
    </source>
</evidence>
<organism evidence="9 10">
    <name type="scientific">Kluyveromyces marxianus</name>
    <name type="common">Yeast</name>
    <name type="synonym">Candida kefyr</name>
    <dbReference type="NCBI Taxonomy" id="4911"/>
    <lineage>
        <taxon>Eukaryota</taxon>
        <taxon>Fungi</taxon>
        <taxon>Dikarya</taxon>
        <taxon>Ascomycota</taxon>
        <taxon>Saccharomycotina</taxon>
        <taxon>Saccharomycetes</taxon>
        <taxon>Saccharomycetales</taxon>
        <taxon>Saccharomycetaceae</taxon>
        <taxon>Kluyveromyces</taxon>
    </lineage>
</organism>
<dbReference type="Pfam" id="PF00899">
    <property type="entry name" value="ThiF"/>
    <property type="match status" value="1"/>
</dbReference>
<gene>
    <name evidence="9" type="primary">ATG7</name>
    <name evidence="9" type="ORF">FIM1_2888</name>
</gene>
<name>A0ABX6EX40_KLUMA</name>
<evidence type="ECO:0000256" key="6">
    <source>
        <dbReference type="RuleBase" id="RU366022"/>
    </source>
</evidence>
<proteinExistence type="inferred from homology"/>
<dbReference type="NCBIfam" id="TIGR01381">
    <property type="entry name" value="E1_like_apg7"/>
    <property type="match status" value="1"/>
</dbReference>
<dbReference type="Gene3D" id="3.40.140.100">
    <property type="entry name" value="Ubiquitin-like modifier-activating enzyme ATG7 C-terminal domain"/>
    <property type="match status" value="1"/>
</dbReference>
<dbReference type="PANTHER" id="PTHR10953:SF3">
    <property type="entry name" value="UBIQUITIN-LIKE MODIFIER-ACTIVATING ENZYME ATG7"/>
    <property type="match status" value="1"/>
</dbReference>
<keyword evidence="3 6" id="KW-0813">Transport</keyword>
<dbReference type="Gene3D" id="3.40.140.70">
    <property type="entry name" value="Ubiquitin-like modifier-activating enzyme ATG7 N-terminal domain"/>
    <property type="match status" value="1"/>
</dbReference>
<evidence type="ECO:0000256" key="1">
    <source>
        <dbReference type="ARBA" id="ARBA00010931"/>
    </source>
</evidence>
<dbReference type="InterPro" id="IPR042522">
    <property type="entry name" value="Atg7_N_1"/>
</dbReference>
<comment type="function">
    <text evidence="6">E1-like activating enzyme involved in the 2 ubiquitin-like systems required for cytoplasm to vacuole transport (Cvt) and autophagy. Activates ATG12 for its conjugation with ATG5 and ATG8 for its conjugation with phosphatidylethanolamine. Both systems are needed for the ATG8 association to Cvt vesicles and autophagosomes membranes. Autophagy is essential for maintenance of amino acid levels and protein synthesis under nitrogen starvation. Required for selective autophagic degradation of the nucleus (nucleophagy) as well as for mitophagy which contributes to regulate mitochondrial quantity and quality by eliminating the mitochondria to a basal level to fulfill cellular energy requirements and preventing excess ROS production.</text>
</comment>
<keyword evidence="10" id="KW-1185">Reference proteome</keyword>
<dbReference type="InterPro" id="IPR000594">
    <property type="entry name" value="ThiF_NAD_FAD-bd"/>
</dbReference>
<dbReference type="EMBL" id="CP015057">
    <property type="protein sequence ID" value="QGN16186.1"/>
    <property type="molecule type" value="Genomic_DNA"/>
</dbReference>
<evidence type="ECO:0000256" key="2">
    <source>
        <dbReference type="ARBA" id="ARBA00017647"/>
    </source>
</evidence>
<keyword evidence="6" id="KW-0963">Cytoplasm</keyword>
<evidence type="ECO:0000259" key="7">
    <source>
        <dbReference type="Pfam" id="PF00899"/>
    </source>
</evidence>
<comment type="similarity">
    <text evidence="1 6">Belongs to the ATG7 family.</text>
</comment>
<dbReference type="InterPro" id="IPR035985">
    <property type="entry name" value="Ubiquitin-activating_enz"/>
</dbReference>
<dbReference type="InterPro" id="IPR006285">
    <property type="entry name" value="Atg7"/>
</dbReference>
<dbReference type="Proteomes" id="UP000422736">
    <property type="component" value="Chromosome 4"/>
</dbReference>
<dbReference type="PANTHER" id="PTHR10953">
    <property type="entry name" value="UBIQUITIN-ACTIVATING ENZYME E1"/>
    <property type="match status" value="1"/>
</dbReference>
<keyword evidence="6" id="KW-0833">Ubl conjugation pathway</keyword>
<comment type="subunit">
    <text evidence="6">Homodimer.</text>
</comment>
<reference evidence="9 10" key="1">
    <citation type="submission" date="2016-03" db="EMBL/GenBank/DDBJ databases">
        <title>How can Kluyveromyces marxianus grow so fast - potential evolutionary course in Saccharomyces Complex revealed by comparative genomics.</title>
        <authorList>
            <person name="Mo W."/>
            <person name="Lu W."/>
            <person name="Yang X."/>
            <person name="Qi J."/>
            <person name="Lv H."/>
        </authorList>
    </citation>
    <scope>NUCLEOTIDE SEQUENCE [LARGE SCALE GENOMIC DNA]</scope>
    <source>
        <strain evidence="9 10">FIM1</strain>
    </source>
</reference>
<evidence type="ECO:0000256" key="3">
    <source>
        <dbReference type="ARBA" id="ARBA00022448"/>
    </source>
</evidence>
<dbReference type="InterPro" id="IPR032197">
    <property type="entry name" value="Atg7_N"/>
</dbReference>
<dbReference type="InterPro" id="IPR045886">
    <property type="entry name" value="ThiF/MoeB/HesA"/>
</dbReference>
<dbReference type="Pfam" id="PF16420">
    <property type="entry name" value="ATG7_N"/>
    <property type="match status" value="1"/>
</dbReference>